<evidence type="ECO:0000313" key="1">
    <source>
        <dbReference type="EMBL" id="CAD7407457.1"/>
    </source>
</evidence>
<proteinExistence type="predicted"/>
<sequence length="183" mass="21170">MFQRNHSLFGSVWSSMRRGHGGFPRALSLKVNPTQIKFKLNYLRYYFISMPHYVIYSENSSVTKSLCINEKVSPTNSIDYLPYNSIQRAVTEGMNHITSMTKTALGPHTQSSAVSMREHYGPKEEEVIPLRPLTVSSTDPERTYGPCQIIELWPRLRPGRFDQVAWNAFYCYRPRLRSSRCVL</sequence>
<organism evidence="1">
    <name type="scientific">Timema poppense</name>
    <name type="common">Walking stick</name>
    <dbReference type="NCBI Taxonomy" id="170557"/>
    <lineage>
        <taxon>Eukaryota</taxon>
        <taxon>Metazoa</taxon>
        <taxon>Ecdysozoa</taxon>
        <taxon>Arthropoda</taxon>
        <taxon>Hexapoda</taxon>
        <taxon>Insecta</taxon>
        <taxon>Pterygota</taxon>
        <taxon>Neoptera</taxon>
        <taxon>Polyneoptera</taxon>
        <taxon>Phasmatodea</taxon>
        <taxon>Timematodea</taxon>
        <taxon>Timematoidea</taxon>
        <taxon>Timematidae</taxon>
        <taxon>Timema</taxon>
    </lineage>
</organism>
<gene>
    <name evidence="1" type="ORF">TPSB3V08_LOCUS5895</name>
</gene>
<name>A0A7R9D5N2_TIMPO</name>
<protein>
    <submittedName>
        <fullName evidence="1">Uncharacterized protein</fullName>
    </submittedName>
</protein>
<dbReference type="AlphaFoldDB" id="A0A7R9D5N2"/>
<reference evidence="1" key="1">
    <citation type="submission" date="2020-11" db="EMBL/GenBank/DDBJ databases">
        <authorList>
            <person name="Tran Van P."/>
        </authorList>
    </citation>
    <scope>NUCLEOTIDE SEQUENCE</scope>
</reference>
<dbReference type="EMBL" id="OD003278">
    <property type="protein sequence ID" value="CAD7407457.1"/>
    <property type="molecule type" value="Genomic_DNA"/>
</dbReference>
<accession>A0A7R9D5N2</accession>